<feature type="non-terminal residue" evidence="2">
    <location>
        <position position="1"/>
    </location>
</feature>
<dbReference type="Pfam" id="PF02601">
    <property type="entry name" value="Exonuc_VII_L"/>
    <property type="match status" value="1"/>
</dbReference>
<dbReference type="GO" id="GO:0009318">
    <property type="term" value="C:exodeoxyribonuclease VII complex"/>
    <property type="evidence" value="ECO:0007669"/>
    <property type="project" value="InterPro"/>
</dbReference>
<reference evidence="2" key="1">
    <citation type="journal article" date="2015" name="Nature">
        <title>Complex archaea that bridge the gap between prokaryotes and eukaryotes.</title>
        <authorList>
            <person name="Spang A."/>
            <person name="Saw J.H."/>
            <person name="Jorgensen S.L."/>
            <person name="Zaremba-Niedzwiedzka K."/>
            <person name="Martijn J."/>
            <person name="Lind A.E."/>
            <person name="van Eijk R."/>
            <person name="Schleper C."/>
            <person name="Guy L."/>
            <person name="Ettema T.J."/>
        </authorList>
    </citation>
    <scope>NUCLEOTIDE SEQUENCE</scope>
</reference>
<dbReference type="GO" id="GO:0008855">
    <property type="term" value="F:exodeoxyribonuclease VII activity"/>
    <property type="evidence" value="ECO:0007669"/>
    <property type="project" value="InterPro"/>
</dbReference>
<dbReference type="GO" id="GO:0006308">
    <property type="term" value="P:DNA catabolic process"/>
    <property type="evidence" value="ECO:0007669"/>
    <property type="project" value="InterPro"/>
</dbReference>
<proteinExistence type="predicted"/>
<comment type="caution">
    <text evidence="2">The sequence shown here is derived from an EMBL/GenBank/DDBJ whole genome shotgun (WGS) entry which is preliminary data.</text>
</comment>
<dbReference type="InterPro" id="IPR020579">
    <property type="entry name" value="Exonuc_VII_lsu_C"/>
</dbReference>
<sequence>DVSIYDFVADVRAPTPSAAAEIVIKEKAQFLDTLKYFETQIVKNISYKLENLKLQLDNFKNQSVFTSPYTILGKQMQMLDDLKNSIDSSIKQKLISQKEILKLIFNQTKSLNPQMKIEDFRNELKEFSKRLNLSCNNNLLIKKERLEKLVDHLEAIDPKNLLKKGYSILFNEKNNSIILSTKDINEDDKILAMVSDGKIYAKVESKK</sequence>
<dbReference type="PANTHER" id="PTHR30008:SF0">
    <property type="entry name" value="EXODEOXYRIBONUCLEASE 7 LARGE SUBUNIT"/>
    <property type="match status" value="1"/>
</dbReference>
<evidence type="ECO:0000313" key="2">
    <source>
        <dbReference type="EMBL" id="KKM79275.1"/>
    </source>
</evidence>
<organism evidence="2">
    <name type="scientific">marine sediment metagenome</name>
    <dbReference type="NCBI Taxonomy" id="412755"/>
    <lineage>
        <taxon>unclassified sequences</taxon>
        <taxon>metagenomes</taxon>
        <taxon>ecological metagenomes</taxon>
    </lineage>
</organism>
<accession>A0A0F9MRK5</accession>
<name>A0A0F9MRK5_9ZZZZ</name>
<dbReference type="EMBL" id="LAZR01008356">
    <property type="protein sequence ID" value="KKM79275.1"/>
    <property type="molecule type" value="Genomic_DNA"/>
</dbReference>
<dbReference type="InterPro" id="IPR003753">
    <property type="entry name" value="Exonuc_VII_L"/>
</dbReference>
<feature type="domain" description="Exonuclease VII large subunit C-terminal" evidence="1">
    <location>
        <begin position="1"/>
        <end position="201"/>
    </location>
</feature>
<gene>
    <name evidence="2" type="ORF">LCGC14_1351500</name>
</gene>
<evidence type="ECO:0000259" key="1">
    <source>
        <dbReference type="Pfam" id="PF02601"/>
    </source>
</evidence>
<dbReference type="AlphaFoldDB" id="A0A0F9MRK5"/>
<dbReference type="PANTHER" id="PTHR30008">
    <property type="entry name" value="EXODEOXYRIBONUCLEASE 7 LARGE SUBUNIT"/>
    <property type="match status" value="1"/>
</dbReference>
<protein>
    <recommendedName>
        <fullName evidence="1">Exonuclease VII large subunit C-terminal domain-containing protein</fullName>
    </recommendedName>
</protein>